<dbReference type="AlphaFoldDB" id="A0A5D6W284"/>
<dbReference type="GO" id="GO:0015970">
    <property type="term" value="P:guanosine tetraphosphate biosynthetic process"/>
    <property type="evidence" value="ECO:0007669"/>
    <property type="project" value="UniProtKB-UniPathway"/>
</dbReference>
<dbReference type="OrthoDB" id="1665051at2"/>
<proteinExistence type="predicted"/>
<dbReference type="InterPro" id="IPR043519">
    <property type="entry name" value="NT_sf"/>
</dbReference>
<organism evidence="3 4">
    <name type="scientific">Selenomonas ruminis</name>
    <dbReference type="NCBI Taxonomy" id="2593411"/>
    <lineage>
        <taxon>Bacteria</taxon>
        <taxon>Bacillati</taxon>
        <taxon>Bacillota</taxon>
        <taxon>Negativicutes</taxon>
        <taxon>Selenomonadales</taxon>
        <taxon>Selenomonadaceae</taxon>
        <taxon>Selenomonas</taxon>
    </lineage>
</organism>
<comment type="caution">
    <text evidence="3">The sequence shown here is derived from an EMBL/GenBank/DDBJ whole genome shotgun (WGS) entry which is preliminary data.</text>
</comment>
<comment type="pathway">
    <text evidence="1">Purine metabolism; ppGpp biosynthesis; ppGpp from GTP: step 1/2.</text>
</comment>
<dbReference type="UniPathway" id="UPA00908">
    <property type="reaction ID" value="UER00884"/>
</dbReference>
<name>A0A5D6W284_9FIRM</name>
<accession>A0A5D6W284</accession>
<keyword evidence="4" id="KW-1185">Reference proteome</keyword>
<protein>
    <recommendedName>
        <fullName evidence="2">RelA/SpoT domain-containing protein</fullName>
    </recommendedName>
</protein>
<dbReference type="Proteomes" id="UP000323646">
    <property type="component" value="Unassembled WGS sequence"/>
</dbReference>
<evidence type="ECO:0000313" key="4">
    <source>
        <dbReference type="Proteomes" id="UP000323646"/>
    </source>
</evidence>
<reference evidence="3 4" key="1">
    <citation type="submission" date="2019-08" db="EMBL/GenBank/DDBJ databases">
        <title>Selenomonas sp. mPRGC5 and Selenomonas sp. mPRGC8 isolated from ruminal fluid of dairy goat (Capra hircus).</title>
        <authorList>
            <person name="Poothong S."/>
            <person name="Nuengjamnong C."/>
            <person name="Tanasupawat S."/>
        </authorList>
    </citation>
    <scope>NUCLEOTIDE SEQUENCE [LARGE SCALE GENOMIC DNA]</scope>
    <source>
        <strain evidence="4">mPRGC5</strain>
    </source>
</reference>
<gene>
    <name evidence="3" type="ORF">FZ040_07890</name>
</gene>
<dbReference type="Gene3D" id="3.30.460.10">
    <property type="entry name" value="Beta Polymerase, domain 2"/>
    <property type="match status" value="1"/>
</dbReference>
<evidence type="ECO:0000256" key="1">
    <source>
        <dbReference type="ARBA" id="ARBA00004976"/>
    </source>
</evidence>
<feature type="domain" description="RelA/SpoT" evidence="2">
    <location>
        <begin position="68"/>
        <end position="176"/>
    </location>
</feature>
<dbReference type="SUPFAM" id="SSF81301">
    <property type="entry name" value="Nucleotidyltransferase"/>
    <property type="match status" value="1"/>
</dbReference>
<dbReference type="SMART" id="SM00954">
    <property type="entry name" value="RelA_SpoT"/>
    <property type="match status" value="1"/>
</dbReference>
<evidence type="ECO:0000259" key="2">
    <source>
        <dbReference type="SMART" id="SM00954"/>
    </source>
</evidence>
<dbReference type="InterPro" id="IPR007685">
    <property type="entry name" value="RelA_SpoT"/>
</dbReference>
<dbReference type="EMBL" id="VTOY01000005">
    <property type="protein sequence ID" value="TYZ22561.1"/>
    <property type="molecule type" value="Genomic_DNA"/>
</dbReference>
<sequence>MRGFFYFVIMWIGESDMDISALFYTTRLGKSLKNSLHKFDKDVLMADISQARDFYDEALETMDFPYDYRIKSRESCRIKYDRYYPNYAVERTYNDLFGARIIVEDYRQAYEMTSIQPSRESDLTLGKRTDDGYRGLHLYYQPDHFVYPIEFQFNTASDRRLNDWLHSYLYKKGYAPEIGGRLRALYDAGHIHTEEDFRREFNVLLGC</sequence>
<evidence type="ECO:0000313" key="3">
    <source>
        <dbReference type="EMBL" id="TYZ22561.1"/>
    </source>
</evidence>